<dbReference type="STRING" id="58117.SAMN05421833_10747"/>
<dbReference type="PANTHER" id="PTHR39082">
    <property type="entry name" value="PHOSPHOLIPASE C-BETA-2-RELATED"/>
    <property type="match status" value="1"/>
</dbReference>
<dbReference type="Proteomes" id="UP000186096">
    <property type="component" value="Unassembled WGS sequence"/>
</dbReference>
<evidence type="ECO:0000259" key="3">
    <source>
        <dbReference type="Pfam" id="PF24481"/>
    </source>
</evidence>
<dbReference type="PANTHER" id="PTHR39082:SF1">
    <property type="entry name" value="SCAVENGER RECEPTOR CLASS A MEMBER 3"/>
    <property type="match status" value="1"/>
</dbReference>
<evidence type="ECO:0000313" key="4">
    <source>
        <dbReference type="EMBL" id="SIR23415.1"/>
    </source>
</evidence>
<reference evidence="5" key="1">
    <citation type="submission" date="2017-01" db="EMBL/GenBank/DDBJ databases">
        <authorList>
            <person name="Varghese N."/>
            <person name="Submissions S."/>
        </authorList>
    </citation>
    <scope>NUCLEOTIDE SEQUENCE [LARGE SCALE GENOMIC DNA]</scope>
    <source>
        <strain evidence="5">ATCC 12950</strain>
    </source>
</reference>
<dbReference type="InterPro" id="IPR003743">
    <property type="entry name" value="Zf-RING_7"/>
</dbReference>
<dbReference type="Gene3D" id="1.10.287.1490">
    <property type="match status" value="1"/>
</dbReference>
<dbReference type="InterPro" id="IPR052376">
    <property type="entry name" value="Oxidative_Scav/Glycosyltrans"/>
</dbReference>
<dbReference type="InterPro" id="IPR056003">
    <property type="entry name" value="CT398_CC_hairpin"/>
</dbReference>
<dbReference type="RefSeq" id="WP_076434606.1">
    <property type="nucleotide sequence ID" value="NZ_FTNI01000007.1"/>
</dbReference>
<accession>A0A1N6Z9D1</accession>
<sequence length="246" mass="27167">MKAAPEAQKRLLDLAELDTGLDRLRHRRRSLPELAEIDELSKRLAQVSTQIIAAETEAGDLARDQAKAESDVDAVRVRVERDQKRLDSGQVSSPKDLASLQSELVSLRRRQSDLEEVVLEIMERREAADARVTTLKAEREEVTGTLRAAEDRRDAAFAQIDKESGELTSGRSAITADVPADLLGLYEKMREQSGVGAAMLHGGRCLGCRTSLSIADLNRIRAAAHDEVVRCEECRRILVRTAESGL</sequence>
<gene>
    <name evidence="4" type="ORF">SAMN05421833_10747</name>
</gene>
<evidence type="ECO:0000259" key="2">
    <source>
        <dbReference type="Pfam" id="PF02591"/>
    </source>
</evidence>
<protein>
    <submittedName>
        <fullName evidence="4">Uncharacterized protein</fullName>
    </submittedName>
</protein>
<evidence type="ECO:0000256" key="1">
    <source>
        <dbReference type="SAM" id="Coils"/>
    </source>
</evidence>
<organism evidence="4 5">
    <name type="scientific">Microbispora rosea</name>
    <dbReference type="NCBI Taxonomy" id="58117"/>
    <lineage>
        <taxon>Bacteria</taxon>
        <taxon>Bacillati</taxon>
        <taxon>Actinomycetota</taxon>
        <taxon>Actinomycetes</taxon>
        <taxon>Streptosporangiales</taxon>
        <taxon>Streptosporangiaceae</taxon>
        <taxon>Microbispora</taxon>
    </lineage>
</organism>
<dbReference type="Pfam" id="PF24481">
    <property type="entry name" value="CT398_CC"/>
    <property type="match status" value="1"/>
</dbReference>
<feature type="domain" description="C4-type zinc ribbon" evidence="2">
    <location>
        <begin position="204"/>
        <end position="238"/>
    </location>
</feature>
<feature type="coiled-coil region" evidence="1">
    <location>
        <begin position="97"/>
        <end position="152"/>
    </location>
</feature>
<evidence type="ECO:0000313" key="5">
    <source>
        <dbReference type="Proteomes" id="UP000186096"/>
    </source>
</evidence>
<proteinExistence type="predicted"/>
<keyword evidence="1" id="KW-0175">Coiled coil</keyword>
<name>A0A1N6Z9D1_9ACTN</name>
<keyword evidence="5" id="KW-1185">Reference proteome</keyword>
<dbReference type="EMBL" id="FTNI01000007">
    <property type="protein sequence ID" value="SIR23415.1"/>
    <property type="molecule type" value="Genomic_DNA"/>
</dbReference>
<feature type="domain" description="CT398-like coiled coil hairpin" evidence="3">
    <location>
        <begin position="14"/>
        <end position="194"/>
    </location>
</feature>
<dbReference type="AlphaFoldDB" id="A0A1N6Z9D1"/>
<dbReference type="Pfam" id="PF02591">
    <property type="entry name" value="Zn_ribbon_9"/>
    <property type="match status" value="1"/>
</dbReference>
<dbReference type="OrthoDB" id="9784388at2"/>